<gene>
    <name evidence="1" type="ORF">GRF29_8g293459</name>
</gene>
<evidence type="ECO:0000313" key="2">
    <source>
        <dbReference type="Proteomes" id="UP001280581"/>
    </source>
</evidence>
<keyword evidence="2" id="KW-1185">Reference proteome</keyword>
<proteinExistence type="predicted"/>
<dbReference type="Proteomes" id="UP001280581">
    <property type="component" value="Unassembled WGS sequence"/>
</dbReference>
<dbReference type="AlphaFoldDB" id="A0AAN6RM56"/>
<evidence type="ECO:0000313" key="1">
    <source>
        <dbReference type="EMBL" id="KAK3215529.1"/>
    </source>
</evidence>
<dbReference type="EMBL" id="WVTA01000002">
    <property type="protein sequence ID" value="KAK3215529.1"/>
    <property type="molecule type" value="Genomic_DNA"/>
</dbReference>
<organism evidence="1 2">
    <name type="scientific">Pseudopithomyces chartarum</name>
    <dbReference type="NCBI Taxonomy" id="1892770"/>
    <lineage>
        <taxon>Eukaryota</taxon>
        <taxon>Fungi</taxon>
        <taxon>Dikarya</taxon>
        <taxon>Ascomycota</taxon>
        <taxon>Pezizomycotina</taxon>
        <taxon>Dothideomycetes</taxon>
        <taxon>Pleosporomycetidae</taxon>
        <taxon>Pleosporales</taxon>
        <taxon>Massarineae</taxon>
        <taxon>Didymosphaeriaceae</taxon>
        <taxon>Pseudopithomyces</taxon>
    </lineage>
</organism>
<protein>
    <submittedName>
        <fullName evidence="1">Uncharacterized protein</fullName>
    </submittedName>
</protein>
<name>A0AAN6RM56_9PLEO</name>
<sequence>MFPKSVLLLAALGQALEIRKGDQLRHGEMSIQGDSTVFNGVLTSVSVIEGNGCPAGSYHLAPIEPGKSISTVLELDPSIYYYNNSTSAGPVSCGVSFEFDFVIPAAEADLSFGTSVQAVTKYEESDTTRETGFVASNDLTVRVLDESFSDVMDWTSWNEGAQQIGIAGGYMWVDATPGTVGNGSFSSIISLSTIDGPGELSASSIKIGFAIWDEPSAQ</sequence>
<comment type="caution">
    <text evidence="1">The sequence shown here is derived from an EMBL/GenBank/DDBJ whole genome shotgun (WGS) entry which is preliminary data.</text>
</comment>
<accession>A0AAN6RM56</accession>
<reference evidence="1 2" key="1">
    <citation type="submission" date="2021-02" db="EMBL/GenBank/DDBJ databases">
        <title>Genome assembly of Pseudopithomyces chartarum.</title>
        <authorList>
            <person name="Jauregui R."/>
            <person name="Singh J."/>
            <person name="Voisey C."/>
        </authorList>
    </citation>
    <scope>NUCLEOTIDE SEQUENCE [LARGE SCALE GENOMIC DNA]</scope>
    <source>
        <strain evidence="1 2">AGR01</strain>
    </source>
</reference>